<protein>
    <submittedName>
        <fullName evidence="1">Uncharacterized protein</fullName>
    </submittedName>
</protein>
<evidence type="ECO:0000313" key="1">
    <source>
        <dbReference type="EMBL" id="KHN07685.1"/>
    </source>
</evidence>
<proteinExistence type="predicted"/>
<dbReference type="EMBL" id="KN666813">
    <property type="protein sequence ID" value="KHN07685.1"/>
    <property type="molecule type" value="Genomic_DNA"/>
</dbReference>
<reference evidence="1" key="1">
    <citation type="submission" date="2014-07" db="EMBL/GenBank/DDBJ databases">
        <title>Identification of a novel salt tolerance gene in wild soybean by whole-genome sequencing.</title>
        <authorList>
            <person name="Lam H.-M."/>
            <person name="Qi X."/>
            <person name="Li M.-W."/>
            <person name="Liu X."/>
            <person name="Xie M."/>
            <person name="Ni M."/>
            <person name="Xu X."/>
        </authorList>
    </citation>
    <scope>NUCLEOTIDE SEQUENCE [LARGE SCALE GENOMIC DNA]</scope>
    <source>
        <tissue evidence="1">Root</tissue>
    </source>
</reference>
<name>A0A0B2PEE5_GLYSO</name>
<accession>A0A0B2PEE5</accession>
<sequence>MLRARSGLYATHGSIFLLLTQYPFKNTSVNMFYSKLQLLQTENGGFFGALLLGSLRTGGTTLSSAVWCLTEISSCMIYCSKVGPG</sequence>
<dbReference type="Proteomes" id="UP000053555">
    <property type="component" value="Unassembled WGS sequence"/>
</dbReference>
<organism evidence="1">
    <name type="scientific">Glycine soja</name>
    <name type="common">Wild soybean</name>
    <dbReference type="NCBI Taxonomy" id="3848"/>
    <lineage>
        <taxon>Eukaryota</taxon>
        <taxon>Viridiplantae</taxon>
        <taxon>Streptophyta</taxon>
        <taxon>Embryophyta</taxon>
        <taxon>Tracheophyta</taxon>
        <taxon>Spermatophyta</taxon>
        <taxon>Magnoliopsida</taxon>
        <taxon>eudicotyledons</taxon>
        <taxon>Gunneridae</taxon>
        <taxon>Pentapetalae</taxon>
        <taxon>rosids</taxon>
        <taxon>fabids</taxon>
        <taxon>Fabales</taxon>
        <taxon>Fabaceae</taxon>
        <taxon>Papilionoideae</taxon>
        <taxon>50 kb inversion clade</taxon>
        <taxon>NPAAA clade</taxon>
        <taxon>indigoferoid/millettioid clade</taxon>
        <taxon>Phaseoleae</taxon>
        <taxon>Glycine</taxon>
        <taxon>Glycine subgen. Soja</taxon>
    </lineage>
</organism>
<gene>
    <name evidence="1" type="ORF">glysoja_042127</name>
</gene>
<dbReference type="AlphaFoldDB" id="A0A0B2PEE5"/>